<accession>A0AAU6R736</accession>
<reference evidence="1" key="1">
    <citation type="submission" date="2023-10" db="EMBL/GenBank/DDBJ databases">
        <title>Two new lytic phages for Micrococcus sp. strain 1402.</title>
        <authorList>
            <person name="Petrzik K."/>
        </authorList>
    </citation>
    <scope>NUCLEOTIDE SEQUENCE</scope>
</reference>
<sequence>MANFNIEDISELNTVTGAVGGDTVWVFNQLMLLVLSETSGDWITVGQGGREKVGTVSTGAGLANGAHRVITVNFPSGLFTQPPVVTATPGSARYTVSVQEVTKDKVVFVVANFSGAAESSAATAALPLHWHAIQQYDWA</sequence>
<protein>
    <recommendedName>
        <fullName evidence="2">Minor tail protein</fullName>
    </recommendedName>
</protein>
<name>A0AAU6R736_9CAUD</name>
<proteinExistence type="predicted"/>
<dbReference type="EMBL" id="OR756649">
    <property type="protein sequence ID" value="WZE63435.1"/>
    <property type="molecule type" value="Genomic_DNA"/>
</dbReference>
<evidence type="ECO:0000313" key="1">
    <source>
        <dbReference type="EMBL" id="WZE63435.1"/>
    </source>
</evidence>
<evidence type="ECO:0008006" key="2">
    <source>
        <dbReference type="Google" id="ProtNLM"/>
    </source>
</evidence>
<organism evidence="1">
    <name type="scientific">Micrococcus phage Kurnik</name>
    <dbReference type="NCBI Taxonomy" id="3092208"/>
    <lineage>
        <taxon>Viruses</taxon>
        <taxon>Duplodnaviria</taxon>
        <taxon>Heunggongvirae</taxon>
        <taxon>Uroviricota</taxon>
        <taxon>Caudoviricetes</taxon>
    </lineage>
</organism>